<feature type="region of interest" description="Disordered" evidence="1">
    <location>
        <begin position="277"/>
        <end position="296"/>
    </location>
</feature>
<evidence type="ECO:0000313" key="2">
    <source>
        <dbReference type="EMBL" id="GER48867.1"/>
    </source>
</evidence>
<comment type="caution">
    <text evidence="2">The sequence shown here is derived from an EMBL/GenBank/DDBJ whole genome shotgun (WGS) entry which is preliminary data.</text>
</comment>
<protein>
    <submittedName>
        <fullName evidence="2">E3 ubiquitin-protein ligase synoviolin</fullName>
    </submittedName>
</protein>
<accession>A0A5A7QWW0</accession>
<proteinExistence type="predicted"/>
<evidence type="ECO:0000313" key="3">
    <source>
        <dbReference type="Proteomes" id="UP000325081"/>
    </source>
</evidence>
<keyword evidence="3" id="KW-1185">Reference proteome</keyword>
<name>A0A5A7QWW0_STRAF</name>
<sequence length="296" mass="33051">MDADLILPGTKEWLLFPSDEGIDHELTVPCEQAELKNIPKKGTNNKNQLLILLTLTMLLVHYTLTPLPSSKEVESSDVTFLSKENSSPSLAHFAYATKRSSEKEYWSKENLKLAFKGKVEELLLSCVLKRISTNVRVDVIDKVGTVASIAASPSSLLPSTVGILQYQDRRVILMLYTGKRQKEMEVSCFVVRSSLLERFHPMVVPMRSFPISLRDRPLSLKALARKDSLRIYPTQGPESEEKAIAKVLVYAQESLILILRSFPPSSLLEEAAASDYLPSIKNPGKRPINPASNEDV</sequence>
<evidence type="ECO:0000256" key="1">
    <source>
        <dbReference type="SAM" id="MobiDB-lite"/>
    </source>
</evidence>
<gene>
    <name evidence="2" type="ORF">STAS_26076</name>
</gene>
<dbReference type="EMBL" id="BKCP01008371">
    <property type="protein sequence ID" value="GER48867.1"/>
    <property type="molecule type" value="Genomic_DNA"/>
</dbReference>
<dbReference type="AlphaFoldDB" id="A0A5A7QWW0"/>
<reference evidence="3" key="1">
    <citation type="journal article" date="2019" name="Curr. Biol.">
        <title>Genome Sequence of Striga asiatica Provides Insight into the Evolution of Plant Parasitism.</title>
        <authorList>
            <person name="Yoshida S."/>
            <person name="Kim S."/>
            <person name="Wafula E.K."/>
            <person name="Tanskanen J."/>
            <person name="Kim Y.M."/>
            <person name="Honaas L."/>
            <person name="Yang Z."/>
            <person name="Spallek T."/>
            <person name="Conn C.E."/>
            <person name="Ichihashi Y."/>
            <person name="Cheong K."/>
            <person name="Cui S."/>
            <person name="Der J.P."/>
            <person name="Gundlach H."/>
            <person name="Jiao Y."/>
            <person name="Hori C."/>
            <person name="Ishida J.K."/>
            <person name="Kasahara H."/>
            <person name="Kiba T."/>
            <person name="Kim M.S."/>
            <person name="Koo N."/>
            <person name="Laohavisit A."/>
            <person name="Lee Y.H."/>
            <person name="Lumba S."/>
            <person name="McCourt P."/>
            <person name="Mortimer J.C."/>
            <person name="Mutuku J.M."/>
            <person name="Nomura T."/>
            <person name="Sasaki-Sekimoto Y."/>
            <person name="Seto Y."/>
            <person name="Wang Y."/>
            <person name="Wakatake T."/>
            <person name="Sakakibara H."/>
            <person name="Demura T."/>
            <person name="Yamaguchi S."/>
            <person name="Yoneyama K."/>
            <person name="Manabe R.I."/>
            <person name="Nelson D.C."/>
            <person name="Schulman A.H."/>
            <person name="Timko M.P."/>
            <person name="dePamphilis C.W."/>
            <person name="Choi D."/>
            <person name="Shirasu K."/>
        </authorList>
    </citation>
    <scope>NUCLEOTIDE SEQUENCE [LARGE SCALE GENOMIC DNA]</scope>
    <source>
        <strain evidence="3">cv. UVA1</strain>
    </source>
</reference>
<dbReference type="Proteomes" id="UP000325081">
    <property type="component" value="Unassembled WGS sequence"/>
</dbReference>
<organism evidence="2 3">
    <name type="scientific">Striga asiatica</name>
    <name type="common">Asiatic witchweed</name>
    <name type="synonym">Buchnera asiatica</name>
    <dbReference type="NCBI Taxonomy" id="4170"/>
    <lineage>
        <taxon>Eukaryota</taxon>
        <taxon>Viridiplantae</taxon>
        <taxon>Streptophyta</taxon>
        <taxon>Embryophyta</taxon>
        <taxon>Tracheophyta</taxon>
        <taxon>Spermatophyta</taxon>
        <taxon>Magnoliopsida</taxon>
        <taxon>eudicotyledons</taxon>
        <taxon>Gunneridae</taxon>
        <taxon>Pentapetalae</taxon>
        <taxon>asterids</taxon>
        <taxon>lamiids</taxon>
        <taxon>Lamiales</taxon>
        <taxon>Orobanchaceae</taxon>
        <taxon>Buchnereae</taxon>
        <taxon>Striga</taxon>
    </lineage>
</organism>